<protein>
    <submittedName>
        <fullName evidence="3">Uncharacterized protein</fullName>
    </submittedName>
</protein>
<sequence length="152" mass="16872">MKKSVIYLGIALLTITNVISALAQQSFIKEESLAQTVTSRTNSVENALDNRSSERRDTNEDREAANGNMEIIAVTAYQKTMEEIIAENNLIIESTILTEQDVEDNQLDISIDASPFTSEKTIEERIQQDSQIIESPILNAVQPISLAKSKKS</sequence>
<evidence type="ECO:0000313" key="4">
    <source>
        <dbReference type="Proteomes" id="UP000182124"/>
    </source>
</evidence>
<dbReference type="eggNOG" id="ENOG5030Q5I">
    <property type="taxonomic scope" value="Bacteria"/>
</dbReference>
<feature type="signal peptide" evidence="2">
    <location>
        <begin position="1"/>
        <end position="23"/>
    </location>
</feature>
<evidence type="ECO:0000256" key="2">
    <source>
        <dbReference type="SAM" id="SignalP"/>
    </source>
</evidence>
<accession>A0A1G4W954</accession>
<feature type="region of interest" description="Disordered" evidence="1">
    <location>
        <begin position="40"/>
        <end position="64"/>
    </location>
</feature>
<proteinExistence type="predicted"/>
<name>A0A1G4W954_9FLAO</name>
<reference evidence="3 4" key="1">
    <citation type="submission" date="2016-10" db="EMBL/GenBank/DDBJ databases">
        <authorList>
            <person name="de Groot N.N."/>
        </authorList>
    </citation>
    <scope>NUCLEOTIDE SEQUENCE [LARGE SCALE GENOMIC DNA]</scope>
    <source>
        <strain evidence="3 4">CGMCC 1.3801</strain>
    </source>
</reference>
<feature type="compositionally biased region" description="Basic and acidic residues" evidence="1">
    <location>
        <begin position="51"/>
        <end position="64"/>
    </location>
</feature>
<keyword evidence="2" id="KW-0732">Signal</keyword>
<dbReference type="RefSeq" id="WP_023577555.1">
    <property type="nucleotide sequence ID" value="NZ_CBCSBQ010000021.1"/>
</dbReference>
<organism evidence="3 4">
    <name type="scientific">Flavobacterium saliperosum</name>
    <dbReference type="NCBI Taxonomy" id="329186"/>
    <lineage>
        <taxon>Bacteria</taxon>
        <taxon>Pseudomonadati</taxon>
        <taxon>Bacteroidota</taxon>
        <taxon>Flavobacteriia</taxon>
        <taxon>Flavobacteriales</taxon>
        <taxon>Flavobacteriaceae</taxon>
        <taxon>Flavobacterium</taxon>
    </lineage>
</organism>
<evidence type="ECO:0000256" key="1">
    <source>
        <dbReference type="SAM" id="MobiDB-lite"/>
    </source>
</evidence>
<dbReference type="EMBL" id="FMTY01000010">
    <property type="protein sequence ID" value="SCX18784.1"/>
    <property type="molecule type" value="Genomic_DNA"/>
</dbReference>
<feature type="chain" id="PRO_5010223304" evidence="2">
    <location>
        <begin position="24"/>
        <end position="152"/>
    </location>
</feature>
<evidence type="ECO:0000313" key="3">
    <source>
        <dbReference type="EMBL" id="SCX18784.1"/>
    </source>
</evidence>
<dbReference type="Proteomes" id="UP000182124">
    <property type="component" value="Unassembled WGS sequence"/>
</dbReference>
<dbReference type="STRING" id="329186.SAMN02927925_02738"/>
<dbReference type="AlphaFoldDB" id="A0A1G4W954"/>
<gene>
    <name evidence="3" type="ORF">SAMN02927925_02738</name>
</gene>